<proteinExistence type="predicted"/>
<dbReference type="AlphaFoldDB" id="A0AAE3NVB3"/>
<keyword evidence="3" id="KW-1185">Reference proteome</keyword>
<sequence length="71" mass="6983">MVRAVTLPVNTWVSAEAMAQEIVGAEVTVVGASYSGDDRASGIHSDGDTVSPGATPGDSGLIVTHGGAQTG</sequence>
<evidence type="ECO:0000313" key="2">
    <source>
        <dbReference type="EMBL" id="MDF0602324.1"/>
    </source>
</evidence>
<dbReference type="RefSeq" id="WP_275568452.1">
    <property type="nucleotide sequence ID" value="NZ_JARGYC010000047.1"/>
</dbReference>
<evidence type="ECO:0000313" key="3">
    <source>
        <dbReference type="Proteomes" id="UP001220964"/>
    </source>
</evidence>
<gene>
    <name evidence="2" type="ORF">P1J78_16415</name>
</gene>
<dbReference type="Proteomes" id="UP001220964">
    <property type="component" value="Unassembled WGS sequence"/>
</dbReference>
<reference evidence="2" key="1">
    <citation type="submission" date="2023-03" db="EMBL/GenBank/DDBJ databases">
        <title>Multiphase analysis and comparison of six strains from genera Psychromarinibacter, Lutimaribacter, and Maritimibacter, including a novel species: Psychromarinibacter sediminicola sp. nov.</title>
        <authorList>
            <person name="Wang Y.-H."/>
            <person name="Ye M.-Q."/>
            <person name="Du Z.-J."/>
        </authorList>
    </citation>
    <scope>NUCLEOTIDE SEQUENCE</scope>
    <source>
        <strain evidence="2">C21-152</strain>
    </source>
</reference>
<evidence type="ECO:0000256" key="1">
    <source>
        <dbReference type="SAM" id="MobiDB-lite"/>
    </source>
</evidence>
<name>A0AAE3NVB3_9RHOB</name>
<feature type="region of interest" description="Disordered" evidence="1">
    <location>
        <begin position="40"/>
        <end position="71"/>
    </location>
</feature>
<comment type="caution">
    <text evidence="2">The sequence shown here is derived from an EMBL/GenBank/DDBJ whole genome shotgun (WGS) entry which is preliminary data.</text>
</comment>
<dbReference type="EMBL" id="JARGYC010000047">
    <property type="protein sequence ID" value="MDF0602324.1"/>
    <property type="molecule type" value="Genomic_DNA"/>
</dbReference>
<protein>
    <submittedName>
        <fullName evidence="2">Uncharacterized protein</fullName>
    </submittedName>
</protein>
<organism evidence="2 3">
    <name type="scientific">Psychromarinibacter sediminicola</name>
    <dbReference type="NCBI Taxonomy" id="3033385"/>
    <lineage>
        <taxon>Bacteria</taxon>
        <taxon>Pseudomonadati</taxon>
        <taxon>Pseudomonadota</taxon>
        <taxon>Alphaproteobacteria</taxon>
        <taxon>Rhodobacterales</taxon>
        <taxon>Paracoccaceae</taxon>
        <taxon>Psychromarinibacter</taxon>
    </lineage>
</organism>
<accession>A0AAE3NVB3</accession>